<evidence type="ECO:0000256" key="3">
    <source>
        <dbReference type="ARBA" id="ARBA00010312"/>
    </source>
</evidence>
<dbReference type="PANTHER" id="PTHR43598">
    <property type="entry name" value="TUNGSTEN-CONTAINING FORMYLMETHANOFURAN DEHYDROGENASE 2 SUBUNIT B"/>
    <property type="match status" value="1"/>
</dbReference>
<evidence type="ECO:0000256" key="4">
    <source>
        <dbReference type="ARBA" id="ARBA00022485"/>
    </source>
</evidence>
<dbReference type="Proteomes" id="UP000002613">
    <property type="component" value="Chromosome"/>
</dbReference>
<keyword evidence="11" id="KW-1185">Reference proteome</keyword>
<dbReference type="Gene3D" id="2.40.40.20">
    <property type="match status" value="1"/>
</dbReference>
<dbReference type="InterPro" id="IPR006657">
    <property type="entry name" value="MoPterin_dinucl-bd_dom"/>
</dbReference>
<evidence type="ECO:0000256" key="5">
    <source>
        <dbReference type="ARBA" id="ARBA00022723"/>
    </source>
</evidence>
<dbReference type="PANTHER" id="PTHR43598:SF5">
    <property type="entry name" value="DMSO REDUCTASE CHAIN A"/>
    <property type="match status" value="1"/>
</dbReference>
<reference evidence="11" key="1">
    <citation type="submission" date="2010-02" db="EMBL/GenBank/DDBJ databases">
        <title>Complete sequence of Ferroglobus placidus DSM 10642.</title>
        <authorList>
            <consortium name="US DOE Joint Genome Institute"/>
            <person name="Lucas S."/>
            <person name="Copeland A."/>
            <person name="Lapidus A."/>
            <person name="Cheng J.-F."/>
            <person name="Bruce D."/>
            <person name="Goodwin L."/>
            <person name="Pitluck S."/>
            <person name="Saunders E."/>
            <person name="Brettin T."/>
            <person name="Detter J.C."/>
            <person name="Han C."/>
            <person name="Tapia R."/>
            <person name="Larimer F."/>
            <person name="Land M."/>
            <person name="Hauser L."/>
            <person name="Kyrpides N."/>
            <person name="Ivanova N."/>
            <person name="Holmes D."/>
            <person name="Lovley D."/>
            <person name="Kyrpides N."/>
            <person name="Anderson I.J."/>
            <person name="Woyke T."/>
        </authorList>
    </citation>
    <scope>NUCLEOTIDE SEQUENCE [LARGE SCALE GENOMIC DNA]</scope>
    <source>
        <strain evidence="11">DSM 10642 / AEDII12DO</strain>
    </source>
</reference>
<protein>
    <submittedName>
        <fullName evidence="10">Molybdopterin dinucleotide-binding region</fullName>
    </submittedName>
</protein>
<name>D3RY48_FERPA</name>
<dbReference type="InterPro" id="IPR006656">
    <property type="entry name" value="Mopterin_OxRdtase"/>
</dbReference>
<dbReference type="PaxDb" id="589924-Ferp_1257"/>
<dbReference type="SUPFAM" id="SSF53706">
    <property type="entry name" value="Formate dehydrogenase/DMSO reductase, domains 1-3"/>
    <property type="match status" value="1"/>
</dbReference>
<keyword evidence="6" id="KW-0560">Oxidoreductase</keyword>
<dbReference type="AlphaFoldDB" id="D3RY48"/>
<dbReference type="eggNOG" id="arCOG01495">
    <property type="taxonomic scope" value="Archaea"/>
</dbReference>
<comment type="subcellular location">
    <subcellularLocation>
        <location evidence="2">Cell envelope</location>
    </subcellularLocation>
</comment>
<dbReference type="PROSITE" id="PS51669">
    <property type="entry name" value="4FE4S_MOW_BIS_MGD"/>
    <property type="match status" value="1"/>
</dbReference>
<comment type="cofactor">
    <cofactor evidence="1">
        <name>[4Fe-4S] cluster</name>
        <dbReference type="ChEBI" id="CHEBI:49883"/>
    </cofactor>
</comment>
<evidence type="ECO:0000256" key="1">
    <source>
        <dbReference type="ARBA" id="ARBA00001966"/>
    </source>
</evidence>
<proteinExistence type="inferred from homology"/>
<evidence type="ECO:0000313" key="11">
    <source>
        <dbReference type="Proteomes" id="UP000002613"/>
    </source>
</evidence>
<evidence type="ECO:0000256" key="7">
    <source>
        <dbReference type="ARBA" id="ARBA00023004"/>
    </source>
</evidence>
<dbReference type="SUPFAM" id="SSF50692">
    <property type="entry name" value="ADC-like"/>
    <property type="match status" value="1"/>
</dbReference>
<reference evidence="10 11" key="2">
    <citation type="journal article" date="2011" name="Stand. Genomic Sci.">
        <title>Complete genome sequence of Ferroglobus placidus AEDII12DO.</title>
        <authorList>
            <person name="Anderson I."/>
            <person name="Risso C."/>
            <person name="Holmes D."/>
            <person name="Lucas S."/>
            <person name="Copeland A."/>
            <person name="Lapidus A."/>
            <person name="Cheng J.F."/>
            <person name="Bruce D."/>
            <person name="Goodwin L."/>
            <person name="Pitluck S."/>
            <person name="Saunders E."/>
            <person name="Brettin T."/>
            <person name="Detter J.C."/>
            <person name="Han C."/>
            <person name="Tapia R."/>
            <person name="Larimer F."/>
            <person name="Land M."/>
            <person name="Hauser L."/>
            <person name="Woyke T."/>
            <person name="Lovley D."/>
            <person name="Kyrpides N."/>
            <person name="Ivanova N."/>
        </authorList>
    </citation>
    <scope>NUCLEOTIDE SEQUENCE [LARGE SCALE GENOMIC DNA]</scope>
    <source>
        <strain evidence="11">DSM 10642 / AEDII12DO</strain>
    </source>
</reference>
<dbReference type="Gene3D" id="3.30.200.210">
    <property type="match status" value="1"/>
</dbReference>
<evidence type="ECO:0000259" key="9">
    <source>
        <dbReference type="PROSITE" id="PS51669"/>
    </source>
</evidence>
<keyword evidence="4" id="KW-0004">4Fe-4S</keyword>
<dbReference type="GO" id="GO:0043546">
    <property type="term" value="F:molybdopterin cofactor binding"/>
    <property type="evidence" value="ECO:0007669"/>
    <property type="project" value="InterPro"/>
</dbReference>
<dbReference type="InterPro" id="IPR006963">
    <property type="entry name" value="Mopterin_OxRdtase_4Fe-4S_dom"/>
</dbReference>
<dbReference type="STRING" id="589924.Ferp_1257"/>
<gene>
    <name evidence="10" type="ordered locus">Ferp_1257</name>
</gene>
<feature type="domain" description="4Fe-4S Mo/W bis-MGD-type" evidence="9">
    <location>
        <begin position="16"/>
        <end position="73"/>
    </location>
</feature>
<dbReference type="Pfam" id="PF01568">
    <property type="entry name" value="Molydop_binding"/>
    <property type="match status" value="1"/>
</dbReference>
<evidence type="ECO:0000313" key="10">
    <source>
        <dbReference type="EMBL" id="ADC65411.1"/>
    </source>
</evidence>
<dbReference type="eggNOG" id="arCOG02674">
    <property type="taxonomic scope" value="Archaea"/>
</dbReference>
<dbReference type="EMBL" id="CP001899">
    <property type="protein sequence ID" value="ADC65411.1"/>
    <property type="molecule type" value="Genomic_DNA"/>
</dbReference>
<dbReference type="Gene3D" id="3.40.50.740">
    <property type="match status" value="1"/>
</dbReference>
<dbReference type="InterPro" id="IPR009010">
    <property type="entry name" value="Asp_de-COase-like_dom_sf"/>
</dbReference>
<dbReference type="Pfam" id="PF00384">
    <property type="entry name" value="Molybdopterin"/>
    <property type="match status" value="1"/>
</dbReference>
<keyword evidence="8" id="KW-0411">Iron-sulfur</keyword>
<evidence type="ECO:0000256" key="8">
    <source>
        <dbReference type="ARBA" id="ARBA00023014"/>
    </source>
</evidence>
<keyword evidence="7" id="KW-0408">Iron</keyword>
<dbReference type="KEGG" id="fpl:Ferp_1257"/>
<dbReference type="GO" id="GO:0046872">
    <property type="term" value="F:metal ion binding"/>
    <property type="evidence" value="ECO:0007669"/>
    <property type="project" value="UniProtKB-KW"/>
</dbReference>
<sequence length="841" mass="96969">MAKAVESSKPFNEGEVKYYKSTCKMCVNFCGIKVKVQNGVIRAIYPDEKRAPYFNWGNCPKGVSGMWNTYNPYRLKRPLKRTNPKKGPNEDPGWVEISWEEAFNIVAEKLKQIRESDPRKLVWHHGHGKYLLDDEWMKAFTAAFGTPNMIHRTTTCEASRHVADEITWGGHGALPDLEYCNYLINMGGNYFEADQWARWLDHATIEAKERGMKLVVVEPRLSNLAAKADEWVPIRPGKDVLFLLAMANVLISEGYVDRDFLVNYTNAPFLVGEDGKFLRDENGNPLVWDTVTNSAKPYVEGVVPALEGEYEIDGKKYRTAFQVFADYVKDITPESVAEECGVPAEQIRRIAKEFGENARIGSTIVIDGKELRYRPVAIYTFRGLSAKEHGTQNWRAALIVMQLVGAIDAVGGFLLHKPGSEKYMKPSKCEYPPSRIDLKKSVFLPHATHDVAQQAMFSMLDPEKYGFDYKPEMQIFFATNRPFSTSNAEKQFEALAKTFNVVIDITMTETAWYADVVFPDKTYLEAFGYYGGRWTPHARHHTLHYPIVNVFNIPYQNLEIMFELAKRAGFYDEFLEKINEKFKFKNPKFEKGKDYDAKAAFDILWRNKTGQPIEQGMRDGFYGKFVSVEERYLHGAEEKFKGPNKPKMHLYCEELIHSAEKVIELMNKHENIRKVFEEWYETENVEEEVKIRLSPIPRKEHAYPTPHKKAKDYPLYLITFKRMYRNQSGYCNVNPILNQVSHDSDYNDVWIHPETARKLKIDDGDKVVVESRVGKLVAIARVTEAIRPDTVAISYHYGHWSPGYPEWARKGSWVNKILEYHPDMVSGMNSFNDTKVRIYKA</sequence>
<evidence type="ECO:0000256" key="2">
    <source>
        <dbReference type="ARBA" id="ARBA00004196"/>
    </source>
</evidence>
<evidence type="ECO:0000256" key="6">
    <source>
        <dbReference type="ARBA" id="ARBA00023002"/>
    </source>
</evidence>
<dbReference type="SMART" id="SM00926">
    <property type="entry name" value="Molybdop_Fe4S4"/>
    <property type="match status" value="1"/>
</dbReference>
<organism evidence="10 11">
    <name type="scientific">Ferroglobus placidus (strain DSM 10642 / AEDII12DO)</name>
    <dbReference type="NCBI Taxonomy" id="589924"/>
    <lineage>
        <taxon>Archaea</taxon>
        <taxon>Methanobacteriati</taxon>
        <taxon>Methanobacteriota</taxon>
        <taxon>Archaeoglobi</taxon>
        <taxon>Archaeoglobales</taxon>
        <taxon>Archaeoglobaceae</taxon>
        <taxon>Ferroglobus</taxon>
    </lineage>
</organism>
<dbReference type="Pfam" id="PF04879">
    <property type="entry name" value="Molybdop_Fe4S4"/>
    <property type="match status" value="1"/>
</dbReference>
<dbReference type="Gene3D" id="3.40.228.10">
    <property type="entry name" value="Dimethylsulfoxide Reductase, domain 2"/>
    <property type="match status" value="1"/>
</dbReference>
<keyword evidence="5" id="KW-0479">Metal-binding</keyword>
<dbReference type="HOGENOM" id="CLU_000422_13_3_2"/>
<dbReference type="GO" id="GO:0051539">
    <property type="term" value="F:4 iron, 4 sulfur cluster binding"/>
    <property type="evidence" value="ECO:0007669"/>
    <property type="project" value="UniProtKB-KW"/>
</dbReference>
<comment type="similarity">
    <text evidence="3">Belongs to the prokaryotic molybdopterin-containing oxidoreductase family.</text>
</comment>
<accession>D3RY48</accession>
<dbReference type="GO" id="GO:0016491">
    <property type="term" value="F:oxidoreductase activity"/>
    <property type="evidence" value="ECO:0007669"/>
    <property type="project" value="UniProtKB-KW"/>
</dbReference>